<dbReference type="KEGG" id="asd:AS9A_P10008"/>
<dbReference type="EMBL" id="CP002787">
    <property type="protein sequence ID" value="AEF43025.1"/>
    <property type="molecule type" value="Genomic_DNA"/>
</dbReference>
<dbReference type="HOGENOM" id="CLU_2476548_0_0_11"/>
<reference evidence="1 2" key="1">
    <citation type="journal article" date="2011" name="J. Bacteriol.">
        <title>Complete genome sequence of Amycolicicoccus subflavus DQS3-9A1T, an actinomycete isolated from crude oil-polluted soil.</title>
        <authorList>
            <person name="Cai M."/>
            <person name="Chen W.M."/>
            <person name="Nie Y."/>
            <person name="Chi C.Q."/>
            <person name="Wang Y.N."/>
            <person name="Tang Y.Q."/>
            <person name="Li G.Y."/>
            <person name="Wu X.L."/>
        </authorList>
    </citation>
    <scope>NUCLEOTIDE SEQUENCE [LARGE SCALE GENOMIC DNA]</scope>
    <source>
        <strain evidence="2">DSM 45089 / DQS3-9A1</strain>
        <plasmid evidence="1 2">pAS9A-1</plasmid>
    </source>
</reference>
<protein>
    <submittedName>
        <fullName evidence="1">Uncharacterized protein</fullName>
    </submittedName>
</protein>
<proteinExistence type="predicted"/>
<geneLocation type="plasmid" evidence="1 2">
    <name>pAS9A-1</name>
</geneLocation>
<organism evidence="1 2">
    <name type="scientific">Hoyosella subflava (strain DSM 45089 / JCM 17490 / NBRC 109087 / DQS3-9A1)</name>
    <name type="common">Amycolicicoccus subflavus</name>
    <dbReference type="NCBI Taxonomy" id="443218"/>
    <lineage>
        <taxon>Bacteria</taxon>
        <taxon>Bacillati</taxon>
        <taxon>Actinomycetota</taxon>
        <taxon>Actinomycetes</taxon>
        <taxon>Mycobacteriales</taxon>
        <taxon>Hoyosellaceae</taxon>
        <taxon>Hoyosella</taxon>
    </lineage>
</organism>
<keyword evidence="1" id="KW-0614">Plasmid</keyword>
<sequence>MVRTASRTPVTQNFGTFQAKNRLSPSGKCTPSPFLCRVLRTATASEGHEKALSSPMRPAAPRSCAPLPLSLAARAMRPGRSPLPRHR</sequence>
<dbReference type="AlphaFoldDB" id="F6ESA4"/>
<keyword evidence="2" id="KW-1185">Reference proteome</keyword>
<evidence type="ECO:0000313" key="2">
    <source>
        <dbReference type="Proteomes" id="UP000009235"/>
    </source>
</evidence>
<dbReference type="Proteomes" id="UP000009235">
    <property type="component" value="Plasmid pAS9A-1"/>
</dbReference>
<accession>F6ESA4</accession>
<evidence type="ECO:0000313" key="1">
    <source>
        <dbReference type="EMBL" id="AEF43025.1"/>
    </source>
</evidence>
<name>F6ESA4_HOYSD</name>
<gene>
    <name evidence="1" type="ordered locus">AS9A_P10008</name>
</gene>